<evidence type="ECO:0000313" key="4">
    <source>
        <dbReference type="EMBL" id="UWZ58028.1"/>
    </source>
</evidence>
<evidence type="ECO:0000313" key="5">
    <source>
        <dbReference type="Proteomes" id="UP001058003"/>
    </source>
</evidence>
<dbReference type="Gene3D" id="3.30.750.24">
    <property type="entry name" value="STAS domain"/>
    <property type="match status" value="1"/>
</dbReference>
<dbReference type="SUPFAM" id="SSF52091">
    <property type="entry name" value="SpoIIaa-like"/>
    <property type="match status" value="1"/>
</dbReference>
<dbReference type="PANTHER" id="PTHR33495">
    <property type="entry name" value="ANTI-SIGMA FACTOR ANTAGONIST TM_1081-RELATED-RELATED"/>
    <property type="match status" value="1"/>
</dbReference>
<keyword evidence="5" id="KW-1185">Reference proteome</keyword>
<feature type="domain" description="STAS" evidence="3">
    <location>
        <begin position="3"/>
        <end position="112"/>
    </location>
</feature>
<gene>
    <name evidence="4" type="ORF">Daura_18765</name>
</gene>
<dbReference type="Pfam" id="PF01740">
    <property type="entry name" value="STAS"/>
    <property type="match status" value="1"/>
</dbReference>
<dbReference type="EMBL" id="CP073767">
    <property type="protein sequence ID" value="UWZ58028.1"/>
    <property type="molecule type" value="Genomic_DNA"/>
</dbReference>
<reference evidence="4" key="1">
    <citation type="submission" date="2021-04" db="EMBL/GenBank/DDBJ databases">
        <title>Dactylosporangium aurantiacum NRRL B-8018 full assembly.</title>
        <authorList>
            <person name="Hartkoorn R.C."/>
            <person name="Beaudoing E."/>
            <person name="Hot D."/>
        </authorList>
    </citation>
    <scope>NUCLEOTIDE SEQUENCE</scope>
    <source>
        <strain evidence="4">NRRL B-8018</strain>
    </source>
</reference>
<evidence type="ECO:0000256" key="1">
    <source>
        <dbReference type="ARBA" id="ARBA00009013"/>
    </source>
</evidence>
<evidence type="ECO:0000256" key="2">
    <source>
        <dbReference type="RuleBase" id="RU003749"/>
    </source>
</evidence>
<sequence length="114" mass="12577">MTMRVSVREKDGYSIVTPHGDVFADTFEPLYTAVMALAAGDRPRIVLDLAEVRLCDSSGLGMLFSAHRLVRRREGSLRLVGVQPNVAMVLRITNMDQQLDVRGSVEAATGDWET</sequence>
<evidence type="ECO:0000259" key="3">
    <source>
        <dbReference type="PROSITE" id="PS50801"/>
    </source>
</evidence>
<dbReference type="CDD" id="cd07043">
    <property type="entry name" value="STAS_anti-anti-sigma_factors"/>
    <property type="match status" value="1"/>
</dbReference>
<dbReference type="RefSeq" id="WP_052386913.1">
    <property type="nucleotide sequence ID" value="NZ_CP073767.1"/>
</dbReference>
<proteinExistence type="inferred from homology"/>
<dbReference type="NCBIfam" id="TIGR00377">
    <property type="entry name" value="ant_ant_sig"/>
    <property type="match status" value="1"/>
</dbReference>
<dbReference type="GO" id="GO:0043856">
    <property type="term" value="F:anti-sigma factor antagonist activity"/>
    <property type="evidence" value="ECO:0007669"/>
    <property type="project" value="InterPro"/>
</dbReference>
<dbReference type="KEGG" id="daur:Daura_18765"/>
<dbReference type="InterPro" id="IPR003658">
    <property type="entry name" value="Anti-sigma_ant"/>
</dbReference>
<dbReference type="OrthoDB" id="9793697at2"/>
<dbReference type="InterPro" id="IPR002645">
    <property type="entry name" value="STAS_dom"/>
</dbReference>
<dbReference type="AlphaFoldDB" id="A0A9Q9MG85"/>
<dbReference type="InterPro" id="IPR036513">
    <property type="entry name" value="STAS_dom_sf"/>
</dbReference>
<accession>A0A9Q9MG85</accession>
<name>A0A9Q9MG85_9ACTN</name>
<comment type="similarity">
    <text evidence="1 2">Belongs to the anti-sigma-factor antagonist family.</text>
</comment>
<dbReference type="Proteomes" id="UP001058003">
    <property type="component" value="Chromosome"/>
</dbReference>
<protein>
    <recommendedName>
        <fullName evidence="2">Anti-sigma factor antagonist</fullName>
    </recommendedName>
</protein>
<dbReference type="PROSITE" id="PS50801">
    <property type="entry name" value="STAS"/>
    <property type="match status" value="1"/>
</dbReference>
<organism evidence="4 5">
    <name type="scientific">Dactylosporangium aurantiacum</name>
    <dbReference type="NCBI Taxonomy" id="35754"/>
    <lineage>
        <taxon>Bacteria</taxon>
        <taxon>Bacillati</taxon>
        <taxon>Actinomycetota</taxon>
        <taxon>Actinomycetes</taxon>
        <taxon>Micromonosporales</taxon>
        <taxon>Micromonosporaceae</taxon>
        <taxon>Dactylosporangium</taxon>
    </lineage>
</organism>